<evidence type="ECO:0000313" key="2">
    <source>
        <dbReference type="EMBL" id="GMA40835.1"/>
    </source>
</evidence>
<dbReference type="Gene3D" id="3.40.50.1820">
    <property type="entry name" value="alpha/beta hydrolase"/>
    <property type="match status" value="1"/>
</dbReference>
<reference evidence="4" key="2">
    <citation type="journal article" date="2019" name="Int. J. Syst. Evol. Microbiol.">
        <title>The Global Catalogue of Microorganisms (GCM) 10K type strain sequencing project: providing services to taxonomists for standard genome sequencing and annotation.</title>
        <authorList>
            <consortium name="The Broad Institute Genomics Platform"/>
            <consortium name="The Broad Institute Genome Sequencing Center for Infectious Disease"/>
            <person name="Wu L."/>
            <person name="Ma J."/>
        </authorList>
    </citation>
    <scope>NUCLEOTIDE SEQUENCE [LARGE SCALE GENOMIC DNA]</scope>
    <source>
        <strain evidence="4">NBRC 113072</strain>
    </source>
</reference>
<sequence>MLNRKNNPPASIVVERADSRVHAWVTGPTEAPLIVLTHGAAMDHRMFDPQVEPLVEAGYRVLTWDLRGHGDSQPLGRSPILVGDMVDDLLALLERLDVRGPICVGGQSLGGYVAQELAFLHPQRVSAMVIVGSTCITLPIPRWEHLALRSSVAWFAVWPWDHFRRTIARATALTPDVQEYAADAASRMSKRDFVRVWSGLSESLHPEPHYRIDIPLLLAHGDADRTGNVARTAGDWARRDPQCRYEVIPKASHNANQDNSPAFNRVLLDFLAEHYPTARS</sequence>
<evidence type="ECO:0000313" key="3">
    <source>
        <dbReference type="EMBL" id="GMA41995.1"/>
    </source>
</evidence>
<dbReference type="PRINTS" id="PR00111">
    <property type="entry name" value="ABHYDROLASE"/>
</dbReference>
<dbReference type="PANTHER" id="PTHR43798:SF33">
    <property type="entry name" value="HYDROLASE, PUTATIVE (AFU_ORTHOLOGUE AFUA_2G14860)-RELATED"/>
    <property type="match status" value="1"/>
</dbReference>
<dbReference type="SUPFAM" id="SSF53474">
    <property type="entry name" value="alpha/beta-Hydrolases"/>
    <property type="match status" value="1"/>
</dbReference>
<dbReference type="InterPro" id="IPR050266">
    <property type="entry name" value="AB_hydrolase_sf"/>
</dbReference>
<dbReference type="EMBL" id="BSUO01000001">
    <property type="protein sequence ID" value="GMA40835.1"/>
    <property type="molecule type" value="Genomic_DNA"/>
</dbReference>
<protein>
    <submittedName>
        <fullName evidence="2">Alpha/beta hydrolase</fullName>
    </submittedName>
</protein>
<reference evidence="2" key="1">
    <citation type="journal article" date="2014" name="Int. J. Syst. Evol. Microbiol.">
        <title>Complete genome of a new Firmicutes species belonging to the dominant human colonic microbiota ('Ruminococcus bicirculans') reveals two chromosomes and a selective capacity to utilize plant glucans.</title>
        <authorList>
            <consortium name="NISC Comparative Sequencing Program"/>
            <person name="Wegmann U."/>
            <person name="Louis P."/>
            <person name="Goesmann A."/>
            <person name="Henrissat B."/>
            <person name="Duncan S.H."/>
            <person name="Flint H.J."/>
        </authorList>
    </citation>
    <scope>NUCLEOTIDE SEQUENCE</scope>
    <source>
        <strain evidence="2">NBRC 113072</strain>
    </source>
</reference>
<dbReference type="RefSeq" id="WP_284304468.1">
    <property type="nucleotide sequence ID" value="NZ_BSUO01000001.1"/>
</dbReference>
<dbReference type="PANTHER" id="PTHR43798">
    <property type="entry name" value="MONOACYLGLYCEROL LIPASE"/>
    <property type="match status" value="1"/>
</dbReference>
<name>A0ABQ6ISF3_9MICO</name>
<dbReference type="InterPro" id="IPR029058">
    <property type="entry name" value="AB_hydrolase_fold"/>
</dbReference>
<dbReference type="InterPro" id="IPR000073">
    <property type="entry name" value="AB_hydrolase_1"/>
</dbReference>
<dbReference type="GO" id="GO:0016787">
    <property type="term" value="F:hydrolase activity"/>
    <property type="evidence" value="ECO:0007669"/>
    <property type="project" value="UniProtKB-KW"/>
</dbReference>
<dbReference type="InterPro" id="IPR022742">
    <property type="entry name" value="Hydrolase_4"/>
</dbReference>
<reference evidence="2" key="3">
    <citation type="submission" date="2023-02" db="EMBL/GenBank/DDBJ databases">
        <authorList>
            <person name="Sun Q."/>
            <person name="Mori K."/>
        </authorList>
    </citation>
    <scope>NUCLEOTIDE SEQUENCE</scope>
    <source>
        <strain evidence="2">NBRC 113072</strain>
    </source>
</reference>
<comment type="caution">
    <text evidence="2">The sequence shown here is derived from an EMBL/GenBank/DDBJ whole genome shotgun (WGS) entry which is preliminary data.</text>
</comment>
<keyword evidence="2" id="KW-0378">Hydrolase</keyword>
<dbReference type="Proteomes" id="UP001157126">
    <property type="component" value="Unassembled WGS sequence"/>
</dbReference>
<evidence type="ECO:0000313" key="4">
    <source>
        <dbReference type="Proteomes" id="UP001157126"/>
    </source>
</evidence>
<gene>
    <name evidence="2" type="ORF">GCM10025883_28800</name>
    <name evidence="3" type="ORF">GCM10025883_40400</name>
</gene>
<keyword evidence="4" id="KW-1185">Reference proteome</keyword>
<dbReference type="EMBL" id="BSUO01000001">
    <property type="protein sequence ID" value="GMA41995.1"/>
    <property type="molecule type" value="Genomic_DNA"/>
</dbReference>
<accession>A0ABQ6ISF3</accession>
<proteinExistence type="predicted"/>
<organism evidence="2 4">
    <name type="scientific">Mobilicoccus caccae</name>
    <dbReference type="NCBI Taxonomy" id="1859295"/>
    <lineage>
        <taxon>Bacteria</taxon>
        <taxon>Bacillati</taxon>
        <taxon>Actinomycetota</taxon>
        <taxon>Actinomycetes</taxon>
        <taxon>Micrococcales</taxon>
        <taxon>Dermatophilaceae</taxon>
        <taxon>Mobilicoccus</taxon>
    </lineage>
</organism>
<evidence type="ECO:0000259" key="1">
    <source>
        <dbReference type="Pfam" id="PF12146"/>
    </source>
</evidence>
<feature type="domain" description="Serine aminopeptidase S33" evidence="1">
    <location>
        <begin position="33"/>
        <end position="255"/>
    </location>
</feature>
<dbReference type="Pfam" id="PF12146">
    <property type="entry name" value="Hydrolase_4"/>
    <property type="match status" value="1"/>
</dbReference>